<keyword evidence="5 7" id="KW-1133">Transmembrane helix</keyword>
<dbReference type="PANTHER" id="PTHR33508:SF1">
    <property type="entry name" value="UPF0056 MEMBRANE PROTEIN YHCE"/>
    <property type="match status" value="1"/>
</dbReference>
<evidence type="ECO:0000256" key="6">
    <source>
        <dbReference type="ARBA" id="ARBA00023136"/>
    </source>
</evidence>
<organism evidence="8 9">
    <name type="scientific">Salinihabitans flavidus</name>
    <dbReference type="NCBI Taxonomy" id="569882"/>
    <lineage>
        <taxon>Bacteria</taxon>
        <taxon>Pseudomonadati</taxon>
        <taxon>Pseudomonadota</taxon>
        <taxon>Alphaproteobacteria</taxon>
        <taxon>Rhodobacterales</taxon>
        <taxon>Roseobacteraceae</taxon>
        <taxon>Salinihabitans</taxon>
    </lineage>
</organism>
<evidence type="ECO:0000313" key="8">
    <source>
        <dbReference type="EMBL" id="SEO68147.1"/>
    </source>
</evidence>
<reference evidence="8 9" key="1">
    <citation type="submission" date="2016-10" db="EMBL/GenBank/DDBJ databases">
        <authorList>
            <person name="de Groot N.N."/>
        </authorList>
    </citation>
    <scope>NUCLEOTIDE SEQUENCE [LARGE SCALE GENOMIC DNA]</scope>
    <source>
        <strain evidence="8 9">DSM 27842</strain>
    </source>
</reference>
<feature type="transmembrane region" description="Helical" evidence="7">
    <location>
        <begin position="43"/>
        <end position="67"/>
    </location>
</feature>
<evidence type="ECO:0000256" key="4">
    <source>
        <dbReference type="ARBA" id="ARBA00022692"/>
    </source>
</evidence>
<evidence type="ECO:0000256" key="5">
    <source>
        <dbReference type="ARBA" id="ARBA00022989"/>
    </source>
</evidence>
<accession>A0A1H8RPD2</accession>
<keyword evidence="3" id="KW-1003">Cell membrane</keyword>
<keyword evidence="6 7" id="KW-0472">Membrane</keyword>
<evidence type="ECO:0000313" key="9">
    <source>
        <dbReference type="Proteomes" id="UP000198893"/>
    </source>
</evidence>
<dbReference type="NCBIfam" id="TIGR00427">
    <property type="entry name" value="NAAT family transporter"/>
    <property type="match status" value="1"/>
</dbReference>
<comment type="subcellular location">
    <subcellularLocation>
        <location evidence="1 7">Cell membrane</location>
        <topology evidence="1 7">Multi-pass membrane protein</topology>
    </subcellularLocation>
</comment>
<evidence type="ECO:0000256" key="7">
    <source>
        <dbReference type="RuleBase" id="RU362048"/>
    </source>
</evidence>
<feature type="transmembrane region" description="Helical" evidence="7">
    <location>
        <begin position="183"/>
        <end position="205"/>
    </location>
</feature>
<sequence>MCRAGIVPGGEQKARPGLFFPARYRHSGPVPARKGPRMIELDFLITAFVTIFVIIDPIGLAPIFVALTRGMTTAQRRAIGLRACLIAFFILALFAFFGEAVLGFIGISMPAFRIAGGALLFLTALDMLFERRTKRREGQAEEEDEGDDPSVFPLAIPLIAGPGAIATVILLAGQSPGVQGTALVLAVAVAVLLVVLALFLAAGLLERALGRIGINVVTRLLGMLLAALSVQFILVGLRDFGFMG</sequence>
<keyword evidence="4 7" id="KW-0812">Transmembrane</keyword>
<feature type="transmembrane region" description="Helical" evidence="7">
    <location>
        <begin position="217"/>
        <end position="237"/>
    </location>
</feature>
<evidence type="ECO:0000256" key="1">
    <source>
        <dbReference type="ARBA" id="ARBA00004651"/>
    </source>
</evidence>
<dbReference type="Proteomes" id="UP000198893">
    <property type="component" value="Unassembled WGS sequence"/>
</dbReference>
<proteinExistence type="inferred from homology"/>
<dbReference type="EMBL" id="FODS01000009">
    <property type="protein sequence ID" value="SEO68147.1"/>
    <property type="molecule type" value="Genomic_DNA"/>
</dbReference>
<dbReference type="Pfam" id="PF01914">
    <property type="entry name" value="MarC"/>
    <property type="match status" value="1"/>
</dbReference>
<comment type="similarity">
    <text evidence="2 7">Belongs to the UPF0056 (MarC) family.</text>
</comment>
<keyword evidence="9" id="KW-1185">Reference proteome</keyword>
<feature type="transmembrane region" description="Helical" evidence="7">
    <location>
        <begin position="150"/>
        <end position="171"/>
    </location>
</feature>
<gene>
    <name evidence="8" type="ORF">SAMN04490248_10968</name>
</gene>
<evidence type="ECO:0000256" key="2">
    <source>
        <dbReference type="ARBA" id="ARBA00009784"/>
    </source>
</evidence>
<dbReference type="PANTHER" id="PTHR33508">
    <property type="entry name" value="UPF0056 MEMBRANE PROTEIN YHCE"/>
    <property type="match status" value="1"/>
</dbReference>
<feature type="transmembrane region" description="Helical" evidence="7">
    <location>
        <begin position="79"/>
        <end position="105"/>
    </location>
</feature>
<dbReference type="AlphaFoldDB" id="A0A1H8RPD2"/>
<protein>
    <recommendedName>
        <fullName evidence="7">UPF0056 membrane protein</fullName>
    </recommendedName>
</protein>
<feature type="transmembrane region" description="Helical" evidence="7">
    <location>
        <begin position="111"/>
        <end position="129"/>
    </location>
</feature>
<evidence type="ECO:0000256" key="3">
    <source>
        <dbReference type="ARBA" id="ARBA00022475"/>
    </source>
</evidence>
<dbReference type="InterPro" id="IPR002771">
    <property type="entry name" value="Multi_antbiot-R_MarC"/>
</dbReference>
<dbReference type="GO" id="GO:0005886">
    <property type="term" value="C:plasma membrane"/>
    <property type="evidence" value="ECO:0007669"/>
    <property type="project" value="UniProtKB-SubCell"/>
</dbReference>
<name>A0A1H8RPD2_9RHOB</name>
<dbReference type="STRING" id="569882.SAMN04490248_10968"/>